<name>A0ABX4QIZ9_PSETO</name>
<accession>A0ABX4QIZ9</accession>
<dbReference type="Proteomes" id="UP000232891">
    <property type="component" value="Unassembled WGS sequence"/>
</dbReference>
<protein>
    <submittedName>
        <fullName evidence="1">Uncharacterized protein</fullName>
    </submittedName>
</protein>
<organism evidence="1 2">
    <name type="scientific">Pseudomonas tolaasii NCPPB 2192</name>
    <dbReference type="NCBI Taxonomy" id="564423"/>
    <lineage>
        <taxon>Bacteria</taxon>
        <taxon>Pseudomonadati</taxon>
        <taxon>Pseudomonadota</taxon>
        <taxon>Gammaproteobacteria</taxon>
        <taxon>Pseudomonadales</taxon>
        <taxon>Pseudomonadaceae</taxon>
        <taxon>Pseudomonas</taxon>
    </lineage>
</organism>
<comment type="caution">
    <text evidence="1">The sequence shown here is derived from an EMBL/GenBank/DDBJ whole genome shotgun (WGS) entry which is preliminary data.</text>
</comment>
<gene>
    <name evidence="1" type="ORF">ATI14_3773</name>
</gene>
<evidence type="ECO:0000313" key="1">
    <source>
        <dbReference type="EMBL" id="PKA76772.1"/>
    </source>
</evidence>
<evidence type="ECO:0000313" key="2">
    <source>
        <dbReference type="Proteomes" id="UP000232891"/>
    </source>
</evidence>
<keyword evidence="2" id="KW-1185">Reference proteome</keyword>
<proteinExistence type="predicted"/>
<sequence>MGTHQTQLALNSLRGVAKVSAPKAFDDPNTAPDAPPTRGIELQTWVFYAG</sequence>
<dbReference type="EMBL" id="PHHD01000001">
    <property type="protein sequence ID" value="PKA76772.1"/>
    <property type="molecule type" value="Genomic_DNA"/>
</dbReference>
<reference evidence="1 2" key="1">
    <citation type="submission" date="2017-11" db="EMBL/GenBank/DDBJ databases">
        <title>Genome sequencing of a diverse group of Pseudomonas species.</title>
        <authorList>
            <person name="Loper J."/>
        </authorList>
    </citation>
    <scope>NUCLEOTIDE SEQUENCE [LARGE SCALE GENOMIC DNA]</scope>
    <source>
        <strain evidence="1 2">NCPPB 2192</strain>
    </source>
</reference>